<dbReference type="EMBL" id="JBHSWV010000253">
    <property type="protein sequence ID" value="MFC6766474.1"/>
    <property type="molecule type" value="Genomic_DNA"/>
</dbReference>
<sequence length="46" mass="5099">MIVDGLADELGKHPATIYRAISDLGEVLELDQGDVSFRARKHLFNS</sequence>
<accession>A0ABD5SNM8</accession>
<name>A0ABD5SNM8_9EURY</name>
<dbReference type="AlphaFoldDB" id="A0ABD5SNM8"/>
<reference evidence="1 2" key="1">
    <citation type="journal article" date="2019" name="Int. J. Syst. Evol. Microbiol.">
        <title>The Global Catalogue of Microorganisms (GCM) 10K type strain sequencing project: providing services to taxonomists for standard genome sequencing and annotation.</title>
        <authorList>
            <consortium name="The Broad Institute Genomics Platform"/>
            <consortium name="The Broad Institute Genome Sequencing Center for Infectious Disease"/>
            <person name="Wu L."/>
            <person name="Ma J."/>
        </authorList>
    </citation>
    <scope>NUCLEOTIDE SEQUENCE [LARGE SCALE GENOMIC DNA]</scope>
    <source>
        <strain evidence="1 2">LMG 29247</strain>
    </source>
</reference>
<protein>
    <submittedName>
        <fullName evidence="1">Uncharacterized protein</fullName>
    </submittedName>
</protein>
<proteinExistence type="predicted"/>
<comment type="caution">
    <text evidence="1">The sequence shown here is derived from an EMBL/GenBank/DDBJ whole genome shotgun (WGS) entry which is preliminary data.</text>
</comment>
<dbReference type="RefSeq" id="WP_273739436.1">
    <property type="nucleotide sequence ID" value="NZ_JAQIVI010000253.1"/>
</dbReference>
<evidence type="ECO:0000313" key="2">
    <source>
        <dbReference type="Proteomes" id="UP001596383"/>
    </source>
</evidence>
<gene>
    <name evidence="1" type="ORF">ACFQE6_16200</name>
</gene>
<organism evidence="1 2">
    <name type="scientific">Natrinema soli</name>
    <dbReference type="NCBI Taxonomy" id="1930624"/>
    <lineage>
        <taxon>Archaea</taxon>
        <taxon>Methanobacteriati</taxon>
        <taxon>Methanobacteriota</taxon>
        <taxon>Stenosarchaea group</taxon>
        <taxon>Halobacteria</taxon>
        <taxon>Halobacteriales</taxon>
        <taxon>Natrialbaceae</taxon>
        <taxon>Natrinema</taxon>
    </lineage>
</organism>
<evidence type="ECO:0000313" key="1">
    <source>
        <dbReference type="EMBL" id="MFC6766474.1"/>
    </source>
</evidence>
<dbReference type="Proteomes" id="UP001596383">
    <property type="component" value="Unassembled WGS sequence"/>
</dbReference>
<keyword evidence="2" id="KW-1185">Reference proteome</keyword>